<proteinExistence type="inferred from homology"/>
<sequence length="689" mass="76278">MAANNTNKTNVLVYSGPGTTSESVRHVLYSLRRLLSPYYSITPITADTILKEPWQPSCALLVIPGGADLPYCRAFDGNGNRKITQYVRRGGSFLGFCAGGYYGSARCEFEPDDKLMAVVGPRELKFFEGTCRGGAFKGFAYASEAGARAVRVGVEVGGFEGEGKEEVPGDFISYYNGGGVFVDADQLAKRNQGSKVTVLARYLDPLDIQDVGNAAIVHMKVAEGNVILTGPHPEFAGCNLDRNMGGREYGELVDRVTDDHEKQTGFLKGMLRKLGLRVSQEAYMIPKLTVLHLTSVYPEDVGSLLANLRAAGLVTKEGDKEMIFAENDTFIANKQNDPESDPENDKIIDYHKVIKTIQLHPTFQPSKSLTPYFNHSHYYKSLTTYRSQSRLSPSQFGSFLLYGEVVSSTSTMLDKNYTLLEKLPNGLTSIATMQISARGRGSNVWISPLGGLVFSTILKHPMELSVQAPVVFIQYLTAMAIVEGIKTYAPGYQDIPVKLKWPNDIYAEDPSPPSAEYNPKKGPRFVKIGGILLTSTFTNNMFHLVIGCGINTTNSLPTTSLNHLLSKLNSQRRITQPSAAPLPSYQLERLLARILVVLEEFYYRFALLGFRPFEETYYKHWMHSDQLVRLEMEGGARARVKGITMDHGLLKAEEITGEGEDERKTGRVFTLQSDGNSFDFFNGLLKVKT</sequence>
<dbReference type="InterPro" id="IPR004143">
    <property type="entry name" value="BPL_LPL_catalytic"/>
</dbReference>
<dbReference type="SUPFAM" id="SSF52317">
    <property type="entry name" value="Class I glutamine amidotransferase-like"/>
    <property type="match status" value="1"/>
</dbReference>
<feature type="domain" description="BPL/LPL catalytic" evidence="3">
    <location>
        <begin position="385"/>
        <end position="606"/>
    </location>
</feature>
<evidence type="ECO:0000259" key="3">
    <source>
        <dbReference type="PROSITE" id="PS51733"/>
    </source>
</evidence>
<dbReference type="PANTHER" id="PTHR12835:SF5">
    <property type="entry name" value="BIOTIN--PROTEIN LIGASE"/>
    <property type="match status" value="1"/>
</dbReference>
<dbReference type="OrthoDB" id="10250105at2759"/>
<reference evidence="4 5" key="1">
    <citation type="journal article" date="2018" name="Nat. Ecol. Evol.">
        <title>Pezizomycetes genomes reveal the molecular basis of ectomycorrhizal truffle lifestyle.</title>
        <authorList>
            <person name="Murat C."/>
            <person name="Payen T."/>
            <person name="Noel B."/>
            <person name="Kuo A."/>
            <person name="Morin E."/>
            <person name="Chen J."/>
            <person name="Kohler A."/>
            <person name="Krizsan K."/>
            <person name="Balestrini R."/>
            <person name="Da Silva C."/>
            <person name="Montanini B."/>
            <person name="Hainaut M."/>
            <person name="Levati E."/>
            <person name="Barry K.W."/>
            <person name="Belfiori B."/>
            <person name="Cichocki N."/>
            <person name="Clum A."/>
            <person name="Dockter R.B."/>
            <person name="Fauchery L."/>
            <person name="Guy J."/>
            <person name="Iotti M."/>
            <person name="Le Tacon F."/>
            <person name="Lindquist E.A."/>
            <person name="Lipzen A."/>
            <person name="Malagnac F."/>
            <person name="Mello A."/>
            <person name="Molinier V."/>
            <person name="Miyauchi S."/>
            <person name="Poulain J."/>
            <person name="Riccioni C."/>
            <person name="Rubini A."/>
            <person name="Sitrit Y."/>
            <person name="Splivallo R."/>
            <person name="Traeger S."/>
            <person name="Wang M."/>
            <person name="Zifcakova L."/>
            <person name="Wipf D."/>
            <person name="Zambonelli A."/>
            <person name="Paolocci F."/>
            <person name="Nowrousian M."/>
            <person name="Ottonello S."/>
            <person name="Baldrian P."/>
            <person name="Spatafora J.W."/>
            <person name="Henrissat B."/>
            <person name="Nagy L.G."/>
            <person name="Aury J.M."/>
            <person name="Wincker P."/>
            <person name="Grigoriev I.V."/>
            <person name="Bonfante P."/>
            <person name="Martin F.M."/>
        </authorList>
    </citation>
    <scope>NUCLEOTIDE SEQUENCE [LARGE SCALE GENOMIC DNA]</scope>
    <source>
        <strain evidence="4 5">ATCC MYA-4762</strain>
    </source>
</reference>
<dbReference type="Pfam" id="PF09825">
    <property type="entry name" value="BPL_N"/>
    <property type="match status" value="1"/>
</dbReference>
<dbReference type="PANTHER" id="PTHR12835">
    <property type="entry name" value="BIOTIN PROTEIN LIGASE"/>
    <property type="match status" value="1"/>
</dbReference>
<dbReference type="InterPro" id="IPR029062">
    <property type="entry name" value="Class_I_gatase-like"/>
</dbReference>
<dbReference type="Proteomes" id="UP000267821">
    <property type="component" value="Unassembled WGS sequence"/>
</dbReference>
<keyword evidence="5" id="KW-1185">Reference proteome</keyword>
<organism evidence="4 5">
    <name type="scientific">Terfezia boudieri ATCC MYA-4762</name>
    <dbReference type="NCBI Taxonomy" id="1051890"/>
    <lineage>
        <taxon>Eukaryota</taxon>
        <taxon>Fungi</taxon>
        <taxon>Dikarya</taxon>
        <taxon>Ascomycota</taxon>
        <taxon>Pezizomycotina</taxon>
        <taxon>Pezizomycetes</taxon>
        <taxon>Pezizales</taxon>
        <taxon>Pezizaceae</taxon>
        <taxon>Terfezia</taxon>
    </lineage>
</organism>
<dbReference type="STRING" id="1051890.A0A3N4LJ79"/>
<dbReference type="Pfam" id="PF03099">
    <property type="entry name" value="BPL_LplA_LipB"/>
    <property type="match status" value="1"/>
</dbReference>
<keyword evidence="2" id="KW-0436">Ligase</keyword>
<name>A0A3N4LJ79_9PEZI</name>
<dbReference type="InterPro" id="IPR004408">
    <property type="entry name" value="Biotin_CoA_COase_ligase"/>
</dbReference>
<dbReference type="GO" id="GO:0004077">
    <property type="term" value="F:biotin--[biotin carboxyl-carrier protein] ligase activity"/>
    <property type="evidence" value="ECO:0007669"/>
    <property type="project" value="InterPro"/>
</dbReference>
<dbReference type="CDD" id="cd16442">
    <property type="entry name" value="BPL"/>
    <property type="match status" value="1"/>
</dbReference>
<accession>A0A3N4LJ79</accession>
<dbReference type="InterPro" id="IPR045864">
    <property type="entry name" value="aa-tRNA-synth_II/BPL/LPL"/>
</dbReference>
<evidence type="ECO:0000313" key="5">
    <source>
        <dbReference type="Proteomes" id="UP000267821"/>
    </source>
</evidence>
<dbReference type="FunCoup" id="A0A3N4LJ79">
    <property type="interactions" value="114"/>
</dbReference>
<dbReference type="Gene3D" id="3.30.930.10">
    <property type="entry name" value="Bira Bifunctional Protein, Domain 2"/>
    <property type="match status" value="1"/>
</dbReference>
<comment type="similarity">
    <text evidence="1">Belongs to the biotin--protein ligase family.</text>
</comment>
<evidence type="ECO:0000313" key="4">
    <source>
        <dbReference type="EMBL" id="RPB22826.1"/>
    </source>
</evidence>
<dbReference type="AlphaFoldDB" id="A0A3N4LJ79"/>
<dbReference type="InParanoid" id="A0A3N4LJ79"/>
<evidence type="ECO:0000256" key="1">
    <source>
        <dbReference type="ARBA" id="ARBA00009934"/>
    </source>
</evidence>
<protein>
    <submittedName>
        <fullName evidence="4">Class II aaRS and biotin synthetase</fullName>
    </submittedName>
</protein>
<dbReference type="PROSITE" id="PS51733">
    <property type="entry name" value="BPL_LPL_CATALYTIC"/>
    <property type="match status" value="1"/>
</dbReference>
<dbReference type="SUPFAM" id="SSF55681">
    <property type="entry name" value="Class II aaRS and biotin synthetases"/>
    <property type="match status" value="1"/>
</dbReference>
<dbReference type="InterPro" id="IPR019197">
    <property type="entry name" value="Biotin-prot_ligase_N"/>
</dbReference>
<dbReference type="CDD" id="cd03144">
    <property type="entry name" value="GATase1_ScBLP_like"/>
    <property type="match status" value="1"/>
</dbReference>
<gene>
    <name evidence="4" type="ORF">L211DRAFT_787836</name>
</gene>
<evidence type="ECO:0000256" key="2">
    <source>
        <dbReference type="ARBA" id="ARBA00022598"/>
    </source>
</evidence>
<dbReference type="Gene3D" id="3.40.50.880">
    <property type="match status" value="1"/>
</dbReference>
<dbReference type="EMBL" id="ML121549">
    <property type="protein sequence ID" value="RPB22826.1"/>
    <property type="molecule type" value="Genomic_DNA"/>
</dbReference>
<dbReference type="GO" id="GO:0005737">
    <property type="term" value="C:cytoplasm"/>
    <property type="evidence" value="ECO:0007669"/>
    <property type="project" value="TreeGrafter"/>
</dbReference>